<dbReference type="AlphaFoldDB" id="A0A9D4RT42"/>
<dbReference type="Proteomes" id="UP000828390">
    <property type="component" value="Unassembled WGS sequence"/>
</dbReference>
<sequence>MTIFTPIHFQGSTAAGKFSISTVNLLAGGVLEMLGEIRYQLVLSSLTVYPSGTIQAADLLIETKDANIQEGGVINLSERGFKEGGDGWWF</sequence>
<protein>
    <submittedName>
        <fullName evidence="1">Uncharacterized protein</fullName>
    </submittedName>
</protein>
<accession>A0A9D4RT42</accession>
<reference evidence="1" key="1">
    <citation type="journal article" date="2019" name="bioRxiv">
        <title>The Genome of the Zebra Mussel, Dreissena polymorpha: A Resource for Invasive Species Research.</title>
        <authorList>
            <person name="McCartney M.A."/>
            <person name="Auch B."/>
            <person name="Kono T."/>
            <person name="Mallez S."/>
            <person name="Zhang Y."/>
            <person name="Obille A."/>
            <person name="Becker A."/>
            <person name="Abrahante J.E."/>
            <person name="Garbe J."/>
            <person name="Badalamenti J.P."/>
            <person name="Herman A."/>
            <person name="Mangelson H."/>
            <person name="Liachko I."/>
            <person name="Sullivan S."/>
            <person name="Sone E.D."/>
            <person name="Koren S."/>
            <person name="Silverstein K.A.T."/>
            <person name="Beckman K.B."/>
            <person name="Gohl D.M."/>
        </authorList>
    </citation>
    <scope>NUCLEOTIDE SEQUENCE</scope>
    <source>
        <strain evidence="1">Duluth1</strain>
        <tissue evidence="1">Whole animal</tissue>
    </source>
</reference>
<dbReference type="EMBL" id="JAIWYP010000001">
    <property type="protein sequence ID" value="KAH3880034.1"/>
    <property type="molecule type" value="Genomic_DNA"/>
</dbReference>
<reference evidence="1" key="2">
    <citation type="submission" date="2020-11" db="EMBL/GenBank/DDBJ databases">
        <authorList>
            <person name="McCartney M.A."/>
            <person name="Auch B."/>
            <person name="Kono T."/>
            <person name="Mallez S."/>
            <person name="Becker A."/>
            <person name="Gohl D.M."/>
            <person name="Silverstein K.A.T."/>
            <person name="Koren S."/>
            <person name="Bechman K.B."/>
            <person name="Herman A."/>
            <person name="Abrahante J.E."/>
            <person name="Garbe J."/>
        </authorList>
    </citation>
    <scope>NUCLEOTIDE SEQUENCE</scope>
    <source>
        <strain evidence="1">Duluth1</strain>
        <tissue evidence="1">Whole animal</tissue>
    </source>
</reference>
<evidence type="ECO:0000313" key="1">
    <source>
        <dbReference type="EMBL" id="KAH3880034.1"/>
    </source>
</evidence>
<name>A0A9D4RT42_DREPO</name>
<evidence type="ECO:0000313" key="2">
    <source>
        <dbReference type="Proteomes" id="UP000828390"/>
    </source>
</evidence>
<organism evidence="1 2">
    <name type="scientific">Dreissena polymorpha</name>
    <name type="common">Zebra mussel</name>
    <name type="synonym">Mytilus polymorpha</name>
    <dbReference type="NCBI Taxonomy" id="45954"/>
    <lineage>
        <taxon>Eukaryota</taxon>
        <taxon>Metazoa</taxon>
        <taxon>Spiralia</taxon>
        <taxon>Lophotrochozoa</taxon>
        <taxon>Mollusca</taxon>
        <taxon>Bivalvia</taxon>
        <taxon>Autobranchia</taxon>
        <taxon>Heteroconchia</taxon>
        <taxon>Euheterodonta</taxon>
        <taxon>Imparidentia</taxon>
        <taxon>Neoheterodontei</taxon>
        <taxon>Myida</taxon>
        <taxon>Dreissenoidea</taxon>
        <taxon>Dreissenidae</taxon>
        <taxon>Dreissena</taxon>
    </lineage>
</organism>
<comment type="caution">
    <text evidence="1">The sequence shown here is derived from an EMBL/GenBank/DDBJ whole genome shotgun (WGS) entry which is preliminary data.</text>
</comment>
<gene>
    <name evidence="1" type="ORF">DPMN_003946</name>
</gene>
<keyword evidence="2" id="KW-1185">Reference proteome</keyword>
<proteinExistence type="predicted"/>